<feature type="binding site" evidence="9">
    <location>
        <position position="99"/>
    </location>
    <ligand>
        <name>Fe(2+)</name>
        <dbReference type="ChEBI" id="CHEBI:29033"/>
    </ligand>
</feature>
<evidence type="ECO:0000256" key="2">
    <source>
        <dbReference type="ARBA" id="ARBA00022596"/>
    </source>
</evidence>
<dbReference type="Gene3D" id="2.60.120.10">
    <property type="entry name" value="Jelly Rolls"/>
    <property type="match status" value="1"/>
</dbReference>
<evidence type="ECO:0000256" key="3">
    <source>
        <dbReference type="ARBA" id="ARBA00022605"/>
    </source>
</evidence>
<dbReference type="PANTHER" id="PTHR23418">
    <property type="entry name" value="ACIREDUCTONE DIOXYGENASE"/>
    <property type="match status" value="1"/>
</dbReference>
<dbReference type="GO" id="GO:0016151">
    <property type="term" value="F:nickel cation binding"/>
    <property type="evidence" value="ECO:0007669"/>
    <property type="project" value="UniProtKB-UniRule"/>
</dbReference>
<feature type="site" description="May play a role in transmitting local conformational changes" evidence="9">
    <location>
        <position position="102"/>
    </location>
</feature>
<keyword evidence="2 9" id="KW-0533">Nickel</keyword>
<accession>A0A081R8A6</accession>
<comment type="similarity">
    <text evidence="9">Belongs to the acireductone dioxygenase (ARD) family.</text>
</comment>
<gene>
    <name evidence="9 10" type="primary">mtnD</name>
    <name evidence="10" type="ORF">BV95_04304</name>
</gene>
<proteinExistence type="inferred from homology"/>
<dbReference type="GO" id="GO:0010309">
    <property type="term" value="F:acireductone dioxygenase [iron(II)-requiring] activity"/>
    <property type="evidence" value="ECO:0007669"/>
    <property type="project" value="UniProtKB-UniRule"/>
</dbReference>
<dbReference type="eggNOG" id="COG1791">
    <property type="taxonomic scope" value="Bacteria"/>
</dbReference>
<evidence type="ECO:0000256" key="9">
    <source>
        <dbReference type="HAMAP-Rule" id="MF_01682"/>
    </source>
</evidence>
<dbReference type="GO" id="GO:0019284">
    <property type="term" value="P:L-methionine salvage from S-adenosylmethionine"/>
    <property type="evidence" value="ECO:0007669"/>
    <property type="project" value="InterPro"/>
</dbReference>
<keyword evidence="5 9" id="KW-0223">Dioxygenase</keyword>
<dbReference type="Pfam" id="PF03079">
    <property type="entry name" value="ARD"/>
    <property type="match status" value="1"/>
</dbReference>
<dbReference type="HAMAP" id="MF_01682">
    <property type="entry name" value="Salvage_MtnD"/>
    <property type="match status" value="1"/>
</dbReference>
<feature type="site" description="Important to generate the dianion" evidence="9">
    <location>
        <position position="105"/>
    </location>
</feature>
<organism evidence="10 11">
    <name type="scientific">Sphingobium chlorophenolicum</name>
    <dbReference type="NCBI Taxonomy" id="46429"/>
    <lineage>
        <taxon>Bacteria</taxon>
        <taxon>Pseudomonadati</taxon>
        <taxon>Pseudomonadota</taxon>
        <taxon>Alphaproteobacteria</taxon>
        <taxon>Sphingomonadales</taxon>
        <taxon>Sphingomonadaceae</taxon>
        <taxon>Sphingobium</taxon>
    </lineage>
</organism>
<dbReference type="EC" id="1.13.11.53" evidence="9"/>
<comment type="subunit">
    <text evidence="9">Monomer.</text>
</comment>
<evidence type="ECO:0000256" key="1">
    <source>
        <dbReference type="ARBA" id="ARBA00000428"/>
    </source>
</evidence>
<dbReference type="PATRIC" id="fig|46429.4.peg.4289"/>
<dbReference type="InterPro" id="IPR011051">
    <property type="entry name" value="RmlC_Cupin_sf"/>
</dbReference>
<evidence type="ECO:0000256" key="5">
    <source>
        <dbReference type="ARBA" id="ARBA00022964"/>
    </source>
</evidence>
<keyword evidence="7 9" id="KW-0408">Iron</keyword>
<feature type="binding site" evidence="9">
    <location>
        <position position="103"/>
    </location>
    <ligand>
        <name>Fe(2+)</name>
        <dbReference type="ChEBI" id="CHEBI:29033"/>
    </ligand>
</feature>
<keyword evidence="3 9" id="KW-0028">Amino-acid biosynthesis</keyword>
<reference evidence="10 11" key="1">
    <citation type="submission" date="2014-02" db="EMBL/GenBank/DDBJ databases">
        <title>Whole genome sequence of Sphingobium chlorophenolicum NBRC 16172.</title>
        <authorList>
            <person name="Gan H.M."/>
            <person name="Gan H.Y."/>
            <person name="Chew T.H."/>
            <person name="Savka M.A."/>
        </authorList>
    </citation>
    <scope>NUCLEOTIDE SEQUENCE [LARGE SCALE GENOMIC DNA]</scope>
    <source>
        <strain evidence="10 11">NBRC 16172</strain>
    </source>
</reference>
<comment type="pathway">
    <text evidence="9">Amino-acid biosynthesis; L-methionine biosynthesis via salvage pathway; L-methionine from S-methyl-5-thio-alpha-D-ribose 1-phosphate: step 5/6.</text>
</comment>
<dbReference type="GO" id="GO:0010308">
    <property type="term" value="F:acireductone dioxygenase (Ni2+-requiring) activity"/>
    <property type="evidence" value="ECO:0007669"/>
    <property type="project" value="UniProtKB-UniRule"/>
</dbReference>
<dbReference type="PANTHER" id="PTHR23418:SF0">
    <property type="entry name" value="ACIREDUCTONE DIOXYGENASE"/>
    <property type="match status" value="1"/>
</dbReference>
<feature type="binding site" evidence="9">
    <location>
        <position position="141"/>
    </location>
    <ligand>
        <name>Fe(2+)</name>
        <dbReference type="ChEBI" id="CHEBI:29033"/>
    </ligand>
</feature>
<dbReference type="Proteomes" id="UP000028411">
    <property type="component" value="Unassembled WGS sequence"/>
</dbReference>
<comment type="caution">
    <text evidence="10">The sequence shown here is derived from an EMBL/GenBank/DDBJ whole genome shotgun (WGS) entry which is preliminary data.</text>
</comment>
<dbReference type="InterPro" id="IPR004313">
    <property type="entry name" value="ARD"/>
</dbReference>
<feature type="binding site" evidence="9">
    <location>
        <position position="99"/>
    </location>
    <ligand>
        <name>Ni(2+)</name>
        <dbReference type="ChEBI" id="CHEBI:49786"/>
    </ligand>
</feature>
<dbReference type="OrthoDB" id="9795636at2"/>
<evidence type="ECO:0000313" key="11">
    <source>
        <dbReference type="Proteomes" id="UP000028411"/>
    </source>
</evidence>
<comment type="function">
    <text evidence="9">Catalyzes 2 different reactions between oxygene and the acireductone 1,2-dihydroxy-3-keto-5-methylthiopentene (DHK-MTPene) depending upon the metal bound in the active site. Fe-containing acireductone dioxygenase (Fe-ARD) produces formate and 2-keto-4-methylthiobutyrate (KMTB), the alpha-ketoacid precursor of methionine in the methionine recycle pathway. Ni-containing acireductone dioxygenase (Ni-ARD) produces methylthiopropionate, carbon monoxide and formate, and does not lie on the methionine recycle pathway.</text>
</comment>
<comment type="cofactor">
    <cofactor evidence="9">
        <name>Ni(2+)</name>
        <dbReference type="ChEBI" id="CHEBI:49786"/>
    </cofactor>
    <text evidence="9">Binds 1 nickel ion per monomer.</text>
</comment>
<evidence type="ECO:0000313" key="10">
    <source>
        <dbReference type="EMBL" id="KEQ51429.1"/>
    </source>
</evidence>
<feature type="binding site" evidence="9">
    <location>
        <position position="141"/>
    </location>
    <ligand>
        <name>Ni(2+)</name>
        <dbReference type="ChEBI" id="CHEBI:49786"/>
    </ligand>
</feature>
<dbReference type="EC" id="1.13.11.54" evidence="9"/>
<evidence type="ECO:0000256" key="4">
    <source>
        <dbReference type="ARBA" id="ARBA00022723"/>
    </source>
</evidence>
<feature type="binding site" evidence="9">
    <location>
        <position position="97"/>
    </location>
    <ligand>
        <name>Fe(2+)</name>
        <dbReference type="ChEBI" id="CHEBI:29033"/>
    </ligand>
</feature>
<dbReference type="InterPro" id="IPR014710">
    <property type="entry name" value="RmlC-like_jellyroll"/>
</dbReference>
<feature type="binding site" evidence="9">
    <location>
        <position position="103"/>
    </location>
    <ligand>
        <name>Ni(2+)</name>
        <dbReference type="ChEBI" id="CHEBI:49786"/>
    </ligand>
</feature>
<feature type="binding site" evidence="9">
    <location>
        <position position="97"/>
    </location>
    <ligand>
        <name>Ni(2+)</name>
        <dbReference type="ChEBI" id="CHEBI:49786"/>
    </ligand>
</feature>
<keyword evidence="8 9" id="KW-0486">Methionine biosynthesis</keyword>
<sequence length="184" mass="20140">MTRLSRYDDKAPFAERGTLDDFNAIVAAMAEAGVTLERWDAGATLPADARDGDILAAYASDIDRLNRRGGYKSCDVMRLAPDHPDRAALRGKFLAEHVHDDDEVRFFVEGGGLFYIRANGTVHALECTAGDLILLPAGTTHWFDMGEHPRFTAIRLFVTPEGWVARFTGDPIAESIPLYDGAAA</sequence>
<evidence type="ECO:0000256" key="6">
    <source>
        <dbReference type="ARBA" id="ARBA00023002"/>
    </source>
</evidence>
<keyword evidence="6 9" id="KW-0560">Oxidoreductase</keyword>
<dbReference type="EMBL" id="JFHR01000086">
    <property type="protein sequence ID" value="KEQ51429.1"/>
    <property type="molecule type" value="Genomic_DNA"/>
</dbReference>
<dbReference type="InterPro" id="IPR023956">
    <property type="entry name" value="ARD_bac"/>
</dbReference>
<dbReference type="GO" id="GO:0005506">
    <property type="term" value="F:iron ion binding"/>
    <property type="evidence" value="ECO:0007669"/>
    <property type="project" value="UniProtKB-UniRule"/>
</dbReference>
<dbReference type="UniPathway" id="UPA00904">
    <property type="reaction ID" value="UER00878"/>
</dbReference>
<evidence type="ECO:0000256" key="8">
    <source>
        <dbReference type="ARBA" id="ARBA00023167"/>
    </source>
</evidence>
<dbReference type="AlphaFoldDB" id="A0A081R8A6"/>
<comment type="catalytic activity">
    <reaction evidence="9">
        <text>1,2-dihydroxy-5-(methylsulfanyl)pent-1-en-3-one + O2 = 3-(methylsulfanyl)propanoate + CO + formate + 2 H(+)</text>
        <dbReference type="Rhea" id="RHEA:14161"/>
        <dbReference type="ChEBI" id="CHEBI:15378"/>
        <dbReference type="ChEBI" id="CHEBI:15379"/>
        <dbReference type="ChEBI" id="CHEBI:15740"/>
        <dbReference type="ChEBI" id="CHEBI:17245"/>
        <dbReference type="ChEBI" id="CHEBI:49016"/>
        <dbReference type="ChEBI" id="CHEBI:49252"/>
        <dbReference type="EC" id="1.13.11.53"/>
    </reaction>
</comment>
<dbReference type="RefSeq" id="WP_037457020.1">
    <property type="nucleotide sequence ID" value="NZ_JFHR01000086.1"/>
</dbReference>
<protein>
    <recommendedName>
        <fullName evidence="9">Acireductone dioxygenase</fullName>
    </recommendedName>
    <alternativeName>
        <fullName evidence="9">1,2-dihydroxy-3-keto-5-methylthiopentene dioxygenase</fullName>
        <shortName evidence="9">DHK-MTPene dioxygenase</shortName>
    </alternativeName>
    <alternativeName>
        <fullName evidence="9">Acireductone dioxygenase (Fe(2+)-requiring)</fullName>
        <shortName evidence="9">ARD'</shortName>
        <shortName evidence="9">Fe-ARD</shortName>
        <ecNumber evidence="9">1.13.11.54</ecNumber>
    </alternativeName>
    <alternativeName>
        <fullName evidence="9">Acireductone dioxygenase (Ni(2+)-requiring)</fullName>
        <shortName evidence="9">ARD</shortName>
        <shortName evidence="9">Ni-ARD</shortName>
        <ecNumber evidence="9">1.13.11.53</ecNumber>
    </alternativeName>
</protein>
<dbReference type="CDD" id="cd02232">
    <property type="entry name" value="cupin_ARD"/>
    <property type="match status" value="1"/>
</dbReference>
<feature type="site" description="May play a role in metal incorporation in vivo" evidence="9">
    <location>
        <position position="96"/>
    </location>
</feature>
<evidence type="ECO:0000256" key="7">
    <source>
        <dbReference type="ARBA" id="ARBA00023004"/>
    </source>
</evidence>
<comment type="cofactor">
    <cofactor evidence="9">
        <name>Fe(2+)</name>
        <dbReference type="ChEBI" id="CHEBI:29033"/>
    </cofactor>
    <text evidence="9">Binds 1 Fe(2+) cation per monomer.</text>
</comment>
<dbReference type="GO" id="GO:0019509">
    <property type="term" value="P:L-methionine salvage from methylthioadenosine"/>
    <property type="evidence" value="ECO:0007669"/>
    <property type="project" value="UniProtKB-UniRule"/>
</dbReference>
<comment type="catalytic activity">
    <reaction evidence="1 9">
        <text>1,2-dihydroxy-5-(methylsulfanyl)pent-1-en-3-one + O2 = 4-methylsulfanyl-2-oxobutanoate + formate + 2 H(+)</text>
        <dbReference type="Rhea" id="RHEA:24504"/>
        <dbReference type="ChEBI" id="CHEBI:15378"/>
        <dbReference type="ChEBI" id="CHEBI:15379"/>
        <dbReference type="ChEBI" id="CHEBI:15740"/>
        <dbReference type="ChEBI" id="CHEBI:16723"/>
        <dbReference type="ChEBI" id="CHEBI:49252"/>
        <dbReference type="EC" id="1.13.11.54"/>
    </reaction>
</comment>
<dbReference type="SUPFAM" id="SSF51182">
    <property type="entry name" value="RmlC-like cupins"/>
    <property type="match status" value="1"/>
</dbReference>
<name>A0A081R8A6_SPHCR</name>
<keyword evidence="4 9" id="KW-0479">Metal-binding</keyword>